<dbReference type="RefSeq" id="WP_097247481.1">
    <property type="nucleotide sequence ID" value="NZ_OBEG01000006.1"/>
</dbReference>
<accession>A0A285LUN7</accession>
<dbReference type="PANTHER" id="PTHR36151">
    <property type="entry name" value="BLR2777 PROTEIN"/>
    <property type="match status" value="1"/>
</dbReference>
<gene>
    <name evidence="2" type="ORF">SAMN04244553_5619</name>
</gene>
<evidence type="ECO:0000313" key="3">
    <source>
        <dbReference type="Proteomes" id="UP000219565"/>
    </source>
</evidence>
<organism evidence="2 3">
    <name type="scientific">Nocardia amikacinitolerans</name>
    <dbReference type="NCBI Taxonomy" id="756689"/>
    <lineage>
        <taxon>Bacteria</taxon>
        <taxon>Bacillati</taxon>
        <taxon>Actinomycetota</taxon>
        <taxon>Actinomycetes</taxon>
        <taxon>Mycobacteriales</taxon>
        <taxon>Nocardiaceae</taxon>
        <taxon>Nocardia</taxon>
    </lineage>
</organism>
<evidence type="ECO:0000313" key="2">
    <source>
        <dbReference type="EMBL" id="SNY88639.1"/>
    </source>
</evidence>
<reference evidence="2 3" key="1">
    <citation type="submission" date="2017-09" db="EMBL/GenBank/DDBJ databases">
        <authorList>
            <person name="Ehlers B."/>
            <person name="Leendertz F.H."/>
        </authorList>
    </citation>
    <scope>NUCLEOTIDE SEQUENCE [LARGE SCALE GENOMIC DNA]</scope>
    <source>
        <strain evidence="2 3">DSM 45537</strain>
    </source>
</reference>
<dbReference type="Pfam" id="PF09995">
    <property type="entry name" value="MPAB_Lcp_cat"/>
    <property type="match status" value="1"/>
</dbReference>
<keyword evidence="3" id="KW-1185">Reference proteome</keyword>
<dbReference type="InterPro" id="IPR018713">
    <property type="entry name" value="MPAB/Lcp_cat_dom"/>
</dbReference>
<protein>
    <submittedName>
        <fullName evidence="2">Uncharacterized conserved protein, DUF2236 family</fullName>
    </submittedName>
</protein>
<dbReference type="AlphaFoldDB" id="A0A285LUN7"/>
<sequence length="254" mass="29047">MTDLSHLVAPERTSASLLHRYLGDRRFALTLPRAVALQILHPAIAAGLVEHTHVRLWEHKKRTVSSMITIAYSSRDLRSLIRYGHEHVKGVDDAGRRYHALHPEVFFFQHATYVDTLVTAIETFARPLTALEHEHLYAECCDWYDRYGISTRHVPQTWAQFTEYFADACDSMLRRSAHSDRLAAQVLRPDAWIPRRLPDFAVRALQHERARELLDVRSGTADRAALEVYAGTVRTAMAAAPPRIRLVRQARPAK</sequence>
<evidence type="ECO:0000259" key="1">
    <source>
        <dbReference type="Pfam" id="PF09995"/>
    </source>
</evidence>
<dbReference type="OrthoDB" id="3456672at2"/>
<dbReference type="GO" id="GO:0016491">
    <property type="term" value="F:oxidoreductase activity"/>
    <property type="evidence" value="ECO:0007669"/>
    <property type="project" value="InterPro"/>
</dbReference>
<dbReference type="Proteomes" id="UP000219565">
    <property type="component" value="Unassembled WGS sequence"/>
</dbReference>
<dbReference type="STRING" id="1379680.GCA_001612615_01860"/>
<feature type="domain" description="ER-bound oxygenase mpaB/mpaB'/Rubber oxygenase catalytic" evidence="1">
    <location>
        <begin position="20"/>
        <end position="235"/>
    </location>
</feature>
<dbReference type="EMBL" id="OBEG01000006">
    <property type="protein sequence ID" value="SNY88639.1"/>
    <property type="molecule type" value="Genomic_DNA"/>
</dbReference>
<proteinExistence type="predicted"/>
<name>A0A285LUN7_9NOCA</name>
<dbReference type="PANTHER" id="PTHR36151:SF3">
    <property type="entry name" value="ER-BOUND OXYGENASE MPAB_MPAB'_RUBBER OXYGENASE CATALYTIC DOMAIN-CONTAINING PROTEIN"/>
    <property type="match status" value="1"/>
</dbReference>